<dbReference type="Proteomes" id="UP001362999">
    <property type="component" value="Unassembled WGS sequence"/>
</dbReference>
<name>A0AAW0AEX9_9AGAR</name>
<protein>
    <submittedName>
        <fullName evidence="2">Uncharacterized protein</fullName>
    </submittedName>
</protein>
<comment type="caution">
    <text evidence="2">The sequence shown here is derived from an EMBL/GenBank/DDBJ whole genome shotgun (WGS) entry which is preliminary data.</text>
</comment>
<evidence type="ECO:0000313" key="3">
    <source>
        <dbReference type="Proteomes" id="UP001362999"/>
    </source>
</evidence>
<feature type="region of interest" description="Disordered" evidence="1">
    <location>
        <begin position="61"/>
        <end position="129"/>
    </location>
</feature>
<gene>
    <name evidence="2" type="ORF">R3P38DRAFT_2792666</name>
</gene>
<sequence length="214" mass="23533">MPSSDHGPNREFRVKIDAFDSVRTRFEHHPFARTPNPNAAFRFNLLQNFTGDNENQTEELAAAGGRNDSATGQAPNENRREGGDLAASRSEVNRNGNRPSSGTSPRRIDDERLNATPDAARVPGGAVTSTGRHQLAKSLGNVNQKVFGKRSPGNFGFWVLSKSLGNVNQKVFGKRSPGNFGFWVLWNAETGQAESEKTTPPKNIQTLPERYARE</sequence>
<reference evidence="2 3" key="1">
    <citation type="journal article" date="2024" name="J Genomics">
        <title>Draft genome sequencing and assembly of Favolaschia claudopus CIRM-BRFM 2984 isolated from oak limbs.</title>
        <authorList>
            <person name="Navarro D."/>
            <person name="Drula E."/>
            <person name="Chaduli D."/>
            <person name="Cazenave R."/>
            <person name="Ahrendt S."/>
            <person name="Wang J."/>
            <person name="Lipzen A."/>
            <person name="Daum C."/>
            <person name="Barry K."/>
            <person name="Grigoriev I.V."/>
            <person name="Favel A."/>
            <person name="Rosso M.N."/>
            <person name="Martin F."/>
        </authorList>
    </citation>
    <scope>NUCLEOTIDE SEQUENCE [LARGE SCALE GENOMIC DNA]</scope>
    <source>
        <strain evidence="2 3">CIRM-BRFM 2984</strain>
    </source>
</reference>
<organism evidence="2 3">
    <name type="scientific">Favolaschia claudopus</name>
    <dbReference type="NCBI Taxonomy" id="2862362"/>
    <lineage>
        <taxon>Eukaryota</taxon>
        <taxon>Fungi</taxon>
        <taxon>Dikarya</taxon>
        <taxon>Basidiomycota</taxon>
        <taxon>Agaricomycotina</taxon>
        <taxon>Agaricomycetes</taxon>
        <taxon>Agaricomycetidae</taxon>
        <taxon>Agaricales</taxon>
        <taxon>Marasmiineae</taxon>
        <taxon>Mycenaceae</taxon>
        <taxon>Favolaschia</taxon>
    </lineage>
</organism>
<dbReference type="EMBL" id="JAWWNJ010000071">
    <property type="protein sequence ID" value="KAK7007334.1"/>
    <property type="molecule type" value="Genomic_DNA"/>
</dbReference>
<dbReference type="AlphaFoldDB" id="A0AAW0AEX9"/>
<keyword evidence="3" id="KW-1185">Reference proteome</keyword>
<evidence type="ECO:0000256" key="1">
    <source>
        <dbReference type="SAM" id="MobiDB-lite"/>
    </source>
</evidence>
<feature type="compositionally biased region" description="Polar residues" evidence="1">
    <location>
        <begin position="93"/>
        <end position="104"/>
    </location>
</feature>
<evidence type="ECO:0000313" key="2">
    <source>
        <dbReference type="EMBL" id="KAK7007334.1"/>
    </source>
</evidence>
<proteinExistence type="predicted"/>
<feature type="region of interest" description="Disordered" evidence="1">
    <location>
        <begin position="191"/>
        <end position="214"/>
    </location>
</feature>
<accession>A0AAW0AEX9</accession>